<sequence length="239" mass="26508">MNTAPDQSANDLLASMPAPEWQRMAPLLEVVDLPLGLVLYESGSKMSHVYFPINAIVSLLYVMENGASAEIAVVGKEGLVGIALFMGGETTPSRAVVQSAGHGYRLRAADIKDEFNRSGPVLHLLLRYTQALITQMAQTAVCNRHHSLDQQLCRWLLLSLDRLSGNELVMTQELIANMLGVRREGVTEAALKLQKLGMIRYARGHITVLDREALEERVCECYAVVKKEYDRLLPHRLAV</sequence>
<dbReference type="AlphaFoldDB" id="A0A9X4P8L0"/>
<dbReference type="InterPro" id="IPR018490">
    <property type="entry name" value="cNMP-bd_dom_sf"/>
</dbReference>
<dbReference type="GO" id="GO:0003677">
    <property type="term" value="F:DNA binding"/>
    <property type="evidence" value="ECO:0007669"/>
    <property type="project" value="UniProtKB-KW"/>
</dbReference>
<keyword evidence="1" id="KW-0805">Transcription regulation</keyword>
<dbReference type="GO" id="GO:0005829">
    <property type="term" value="C:cytosol"/>
    <property type="evidence" value="ECO:0007669"/>
    <property type="project" value="TreeGrafter"/>
</dbReference>
<dbReference type="SMART" id="SM00419">
    <property type="entry name" value="HTH_CRP"/>
    <property type="match status" value="1"/>
</dbReference>
<name>A0A9X4P8L0_9BURK</name>
<keyword evidence="6" id="KW-1185">Reference proteome</keyword>
<dbReference type="GO" id="GO:0003700">
    <property type="term" value="F:DNA-binding transcription factor activity"/>
    <property type="evidence" value="ECO:0007669"/>
    <property type="project" value="TreeGrafter"/>
</dbReference>
<gene>
    <name evidence="5" type="ORF">H010_21231</name>
</gene>
<evidence type="ECO:0000256" key="2">
    <source>
        <dbReference type="ARBA" id="ARBA00023125"/>
    </source>
</evidence>
<evidence type="ECO:0000256" key="1">
    <source>
        <dbReference type="ARBA" id="ARBA00023015"/>
    </source>
</evidence>
<keyword evidence="2" id="KW-0238">DNA-binding</keyword>
<dbReference type="SMART" id="SM00100">
    <property type="entry name" value="cNMP"/>
    <property type="match status" value="1"/>
</dbReference>
<evidence type="ECO:0000313" key="5">
    <source>
        <dbReference type="EMBL" id="MDG5977788.1"/>
    </source>
</evidence>
<dbReference type="PANTHER" id="PTHR24567:SF74">
    <property type="entry name" value="HTH-TYPE TRANSCRIPTIONAL REGULATOR ARCR"/>
    <property type="match status" value="1"/>
</dbReference>
<organism evidence="5 6">
    <name type="scientific">Hydrogenophaga taeniospiralis CCUG 15921</name>
    <dbReference type="NCBI Taxonomy" id="1281780"/>
    <lineage>
        <taxon>Bacteria</taxon>
        <taxon>Pseudomonadati</taxon>
        <taxon>Pseudomonadota</taxon>
        <taxon>Betaproteobacteria</taxon>
        <taxon>Burkholderiales</taxon>
        <taxon>Comamonadaceae</taxon>
        <taxon>Hydrogenophaga</taxon>
    </lineage>
</organism>
<dbReference type="InterPro" id="IPR036390">
    <property type="entry name" value="WH_DNA-bd_sf"/>
</dbReference>
<dbReference type="Pfam" id="PF13545">
    <property type="entry name" value="HTH_Crp_2"/>
    <property type="match status" value="1"/>
</dbReference>
<dbReference type="EMBL" id="AOGK01000026">
    <property type="protein sequence ID" value="MDG5977788.1"/>
    <property type="molecule type" value="Genomic_DNA"/>
</dbReference>
<dbReference type="InterPro" id="IPR050397">
    <property type="entry name" value="Env_Response_Regulators"/>
</dbReference>
<reference evidence="5" key="1">
    <citation type="submission" date="2013-01" db="EMBL/GenBank/DDBJ databases">
        <title>Genome draft of Hydrogenophaga taeniospiralis 2K1.</title>
        <authorList>
            <person name="Gomila M."/>
            <person name="Lalucat J."/>
        </authorList>
    </citation>
    <scope>NUCLEOTIDE SEQUENCE</scope>
    <source>
        <strain evidence="5">CCUG 15921</strain>
    </source>
</reference>
<dbReference type="OrthoDB" id="8969464at2"/>
<dbReference type="PROSITE" id="PS51063">
    <property type="entry name" value="HTH_CRP_2"/>
    <property type="match status" value="1"/>
</dbReference>
<dbReference type="Gene3D" id="2.60.120.10">
    <property type="entry name" value="Jelly Rolls"/>
    <property type="match status" value="1"/>
</dbReference>
<dbReference type="InterPro" id="IPR012318">
    <property type="entry name" value="HTH_CRP"/>
</dbReference>
<dbReference type="SUPFAM" id="SSF46785">
    <property type="entry name" value="Winged helix' DNA-binding domain"/>
    <property type="match status" value="1"/>
</dbReference>
<feature type="domain" description="HTH crp-type" evidence="4">
    <location>
        <begin position="146"/>
        <end position="212"/>
    </location>
</feature>
<dbReference type="InterPro" id="IPR014710">
    <property type="entry name" value="RmlC-like_jellyroll"/>
</dbReference>
<dbReference type="PANTHER" id="PTHR24567">
    <property type="entry name" value="CRP FAMILY TRANSCRIPTIONAL REGULATORY PROTEIN"/>
    <property type="match status" value="1"/>
</dbReference>
<dbReference type="RefSeq" id="WP_068172966.1">
    <property type="nucleotide sequence ID" value="NZ_AOGK01000026.1"/>
</dbReference>
<comment type="caution">
    <text evidence="5">The sequence shown here is derived from an EMBL/GenBank/DDBJ whole genome shotgun (WGS) entry which is preliminary data.</text>
</comment>
<dbReference type="Proteomes" id="UP001152876">
    <property type="component" value="Unassembled WGS sequence"/>
</dbReference>
<evidence type="ECO:0000313" key="6">
    <source>
        <dbReference type="Proteomes" id="UP001152876"/>
    </source>
</evidence>
<evidence type="ECO:0000259" key="4">
    <source>
        <dbReference type="PROSITE" id="PS51063"/>
    </source>
</evidence>
<dbReference type="Pfam" id="PF00027">
    <property type="entry name" value="cNMP_binding"/>
    <property type="match status" value="1"/>
</dbReference>
<evidence type="ECO:0000256" key="3">
    <source>
        <dbReference type="ARBA" id="ARBA00023163"/>
    </source>
</evidence>
<proteinExistence type="predicted"/>
<dbReference type="CDD" id="cd00038">
    <property type="entry name" value="CAP_ED"/>
    <property type="match status" value="1"/>
</dbReference>
<dbReference type="InterPro" id="IPR000595">
    <property type="entry name" value="cNMP-bd_dom"/>
</dbReference>
<protein>
    <submittedName>
        <fullName evidence="5">Crp/FNR family transcriptional regulator</fullName>
    </submittedName>
</protein>
<accession>A0A9X4P8L0</accession>
<dbReference type="SUPFAM" id="SSF51206">
    <property type="entry name" value="cAMP-binding domain-like"/>
    <property type="match status" value="1"/>
</dbReference>
<keyword evidence="3" id="KW-0804">Transcription</keyword>